<protein>
    <submittedName>
        <fullName evidence="1">Uncharacterized protein</fullName>
    </submittedName>
</protein>
<name>A0ABN1W892_9ACTN</name>
<gene>
    <name evidence="1" type="ORF">GCM10009665_33640</name>
</gene>
<dbReference type="InterPro" id="IPR046030">
    <property type="entry name" value="DUF5988"/>
</dbReference>
<keyword evidence="2" id="KW-1185">Reference proteome</keyword>
<reference evidence="1 2" key="1">
    <citation type="journal article" date="2019" name="Int. J. Syst. Evol. Microbiol.">
        <title>The Global Catalogue of Microorganisms (GCM) 10K type strain sequencing project: providing services to taxonomists for standard genome sequencing and annotation.</title>
        <authorList>
            <consortium name="The Broad Institute Genomics Platform"/>
            <consortium name="The Broad Institute Genome Sequencing Center for Infectious Disease"/>
            <person name="Wu L."/>
            <person name="Ma J."/>
        </authorList>
    </citation>
    <scope>NUCLEOTIDE SEQUENCE [LARGE SCALE GENOMIC DNA]</scope>
    <source>
        <strain evidence="1 2">JCM 13004</strain>
    </source>
</reference>
<evidence type="ECO:0000313" key="1">
    <source>
        <dbReference type="EMBL" id="GAA1240034.1"/>
    </source>
</evidence>
<dbReference type="EMBL" id="BAAALF010000051">
    <property type="protein sequence ID" value="GAA1240034.1"/>
    <property type="molecule type" value="Genomic_DNA"/>
</dbReference>
<evidence type="ECO:0000313" key="2">
    <source>
        <dbReference type="Proteomes" id="UP001500037"/>
    </source>
</evidence>
<organism evidence="1 2">
    <name type="scientific">Kitasatospora nipponensis</name>
    <dbReference type="NCBI Taxonomy" id="258049"/>
    <lineage>
        <taxon>Bacteria</taxon>
        <taxon>Bacillati</taxon>
        <taxon>Actinomycetota</taxon>
        <taxon>Actinomycetes</taxon>
        <taxon>Kitasatosporales</taxon>
        <taxon>Streptomycetaceae</taxon>
        <taxon>Kitasatospora</taxon>
    </lineage>
</organism>
<dbReference type="Pfam" id="PF19450">
    <property type="entry name" value="DUF5988"/>
    <property type="match status" value="1"/>
</dbReference>
<accession>A0ABN1W892</accession>
<dbReference type="Proteomes" id="UP001500037">
    <property type="component" value="Unassembled WGS sequence"/>
</dbReference>
<comment type="caution">
    <text evidence="1">The sequence shown here is derived from an EMBL/GenBank/DDBJ whole genome shotgun (WGS) entry which is preliminary data.</text>
</comment>
<proteinExistence type="predicted"/>
<sequence>MRRLVVVLLRGGPDDLPRVQEVPADEVDGRLSILRGNGYEHFEFTEEYDDFDGEPAPVYRWSYRTAIAE</sequence>